<reference evidence="6 7" key="1">
    <citation type="journal article" date="2015" name="Int. J. Syst. Evol. Microbiol.">
        <title>Mariniphaga sediminis sp. nov., isolated from coastal sediment.</title>
        <authorList>
            <person name="Wang F.Q."/>
            <person name="Shen Q.Y."/>
            <person name="Chen G.J."/>
            <person name="Du Z.J."/>
        </authorList>
    </citation>
    <scope>NUCLEOTIDE SEQUENCE [LARGE SCALE GENOMIC DNA]</scope>
    <source>
        <strain evidence="6 7">SY21</strain>
    </source>
</reference>
<dbReference type="InterPro" id="IPR017853">
    <property type="entry name" value="GH"/>
</dbReference>
<evidence type="ECO:0000313" key="7">
    <source>
        <dbReference type="Proteomes" id="UP000266441"/>
    </source>
</evidence>
<keyword evidence="3" id="KW-0326">Glycosidase</keyword>
<dbReference type="GO" id="GO:0005975">
    <property type="term" value="P:carbohydrate metabolic process"/>
    <property type="evidence" value="ECO:0007669"/>
    <property type="project" value="InterPro"/>
</dbReference>
<dbReference type="SUPFAM" id="SSF51445">
    <property type="entry name" value="(Trans)glycosidases"/>
    <property type="match status" value="1"/>
</dbReference>
<dbReference type="Pfam" id="PF00703">
    <property type="entry name" value="Glyco_hydro_2"/>
    <property type="match status" value="1"/>
</dbReference>
<dbReference type="Gene3D" id="2.60.40.10">
    <property type="entry name" value="Immunoglobulins"/>
    <property type="match status" value="1"/>
</dbReference>
<sequence>MKKALTVYFLLINFYITAQPISRTFELRYFTSDPAANGETDFKGETEWFNTEGRVQFLNEYANFASRYFDNPELDKEIVTEEEIGDLVRKMKPQPGTKIRQTIPLNGWKTYGYKKGQDIQNEKELEFWNNIPGARIINDKLELRNTTIKKEFGPLNWRFKLECKVMVAGNSQVTFKLKGEDKTAVSLALNKEELNTEGSELVIEGDMTQKRFNCYVNGKLIHDFALMTDTTVTAISAFSVSVSGNGFIDDLFLFNHVLQDNANYPYYSQVILDEDFEEKPAIEGWQSVYFDDSHWKKSDLPAVHGGLREKEESFYLRKKQYVGEFERAFLQIETLDPGGEVWINNEVVAVVNNRHPQEIEVTRFLNKNQENLFAVKVNPYKLNFPMPHTPTDHHIGWFLGRTKLELTSKCRIKSVVATTRELGEEAIQAHKVILQYPTRNFFEGSIEINYYPWFPEEGERVASFSREIKVRPRIAHEFHFDIPVPSPGLWSPESPNLYRVETILKDKEGNPVDDFVTTTGIRTVKQANGHLYINGKAEMLNGAQIMGFRTPIETTSKYNRCAPLETVAEEMLMIKKMNANMLRVHVHAEKDTVDGINDPRYAEFADQMGIYLIWSTAGFIREGEAWNVDFEGYPKFMKQVINHPSIVLWEASNHPNRFKLHDISETHDYIKKIYQTISDADQSRLISPTSFWQHTHYANYDGTLDYQGNSITAVPEYMAALNTRGSQDAYTGYGADWSRLRNAPNDWAASCLAANDKAYFNFEHEESAGQPNWELCKGKPWYLIHSYEWDYDKGSVGRRLTLDEWRASQAWQAFSAWESMKKQMLLGYDGFSWCCLRGGANMGTYQKPLIDNLRHPKLAYYTNKMVFQKTWAASNNVDVVYGPEDEVIPFVHHLGKKKQVDLFVELQTPEGKTIEKKSFENIQLPEGRGIVQLEKFRFKKMKDGVYVIKYELKNSK</sequence>
<evidence type="ECO:0000256" key="2">
    <source>
        <dbReference type="ARBA" id="ARBA00022801"/>
    </source>
</evidence>
<comment type="caution">
    <text evidence="6">The sequence shown here is derived from an EMBL/GenBank/DDBJ whole genome shotgun (WGS) entry which is preliminary data.</text>
</comment>
<dbReference type="InterPro" id="IPR008979">
    <property type="entry name" value="Galactose-bd-like_sf"/>
</dbReference>
<dbReference type="EMBL" id="QWET01000001">
    <property type="protein sequence ID" value="RIH67125.1"/>
    <property type="molecule type" value="Genomic_DNA"/>
</dbReference>
<dbReference type="AlphaFoldDB" id="A0A399D5E7"/>
<dbReference type="InterPro" id="IPR013783">
    <property type="entry name" value="Ig-like_fold"/>
</dbReference>
<dbReference type="SUPFAM" id="SSF49303">
    <property type="entry name" value="beta-Galactosidase/glucuronidase domain"/>
    <property type="match status" value="1"/>
</dbReference>
<feature type="domain" description="Glycoside hydrolase family 2 catalytic" evidence="5">
    <location>
        <begin position="528"/>
        <end position="687"/>
    </location>
</feature>
<gene>
    <name evidence="6" type="ORF">D1164_01460</name>
</gene>
<organism evidence="6 7">
    <name type="scientific">Mariniphaga sediminis</name>
    <dbReference type="NCBI Taxonomy" id="1628158"/>
    <lineage>
        <taxon>Bacteria</taxon>
        <taxon>Pseudomonadati</taxon>
        <taxon>Bacteroidota</taxon>
        <taxon>Bacteroidia</taxon>
        <taxon>Marinilabiliales</taxon>
        <taxon>Prolixibacteraceae</taxon>
        <taxon>Mariniphaga</taxon>
    </lineage>
</organism>
<evidence type="ECO:0000259" key="5">
    <source>
        <dbReference type="Pfam" id="PF02836"/>
    </source>
</evidence>
<dbReference type="InterPro" id="IPR051913">
    <property type="entry name" value="GH2_Domain-Containing"/>
</dbReference>
<dbReference type="RefSeq" id="WP_119348149.1">
    <property type="nucleotide sequence ID" value="NZ_QWET01000001.1"/>
</dbReference>
<keyword evidence="7" id="KW-1185">Reference proteome</keyword>
<comment type="similarity">
    <text evidence="1">Belongs to the glycosyl hydrolase 2 family.</text>
</comment>
<dbReference type="InterPro" id="IPR006103">
    <property type="entry name" value="Glyco_hydro_2_cat"/>
</dbReference>
<protein>
    <submittedName>
        <fullName evidence="6">Glycosyl hydrolase family 2</fullName>
    </submittedName>
</protein>
<dbReference type="PANTHER" id="PTHR42732:SF1">
    <property type="entry name" value="BETA-MANNOSIDASE"/>
    <property type="match status" value="1"/>
</dbReference>
<evidence type="ECO:0000259" key="4">
    <source>
        <dbReference type="Pfam" id="PF00703"/>
    </source>
</evidence>
<keyword evidence="2 6" id="KW-0378">Hydrolase</keyword>
<evidence type="ECO:0000256" key="1">
    <source>
        <dbReference type="ARBA" id="ARBA00007401"/>
    </source>
</evidence>
<evidence type="ECO:0000256" key="3">
    <source>
        <dbReference type="ARBA" id="ARBA00023295"/>
    </source>
</evidence>
<dbReference type="Proteomes" id="UP000266441">
    <property type="component" value="Unassembled WGS sequence"/>
</dbReference>
<dbReference type="Gene3D" id="2.60.120.260">
    <property type="entry name" value="Galactose-binding domain-like"/>
    <property type="match status" value="1"/>
</dbReference>
<evidence type="ECO:0000313" key="6">
    <source>
        <dbReference type="EMBL" id="RIH67125.1"/>
    </source>
</evidence>
<dbReference type="SUPFAM" id="SSF49785">
    <property type="entry name" value="Galactose-binding domain-like"/>
    <property type="match status" value="1"/>
</dbReference>
<feature type="domain" description="Glycoside hydrolase family 2 immunoglobulin-like beta-sandwich" evidence="4">
    <location>
        <begin position="457"/>
        <end position="522"/>
    </location>
</feature>
<dbReference type="GO" id="GO:0004553">
    <property type="term" value="F:hydrolase activity, hydrolyzing O-glycosyl compounds"/>
    <property type="evidence" value="ECO:0007669"/>
    <property type="project" value="InterPro"/>
</dbReference>
<proteinExistence type="inferred from homology"/>
<dbReference type="Pfam" id="PF02836">
    <property type="entry name" value="Glyco_hydro_2_C"/>
    <property type="match status" value="1"/>
</dbReference>
<name>A0A399D5E7_9BACT</name>
<dbReference type="InterPro" id="IPR036156">
    <property type="entry name" value="Beta-gal/glucu_dom_sf"/>
</dbReference>
<dbReference type="Gene3D" id="3.20.20.80">
    <property type="entry name" value="Glycosidases"/>
    <property type="match status" value="1"/>
</dbReference>
<dbReference type="OrthoDB" id="1049596at2"/>
<accession>A0A399D5E7</accession>
<dbReference type="InterPro" id="IPR006102">
    <property type="entry name" value="Ig-like_GH2"/>
</dbReference>
<dbReference type="PANTHER" id="PTHR42732">
    <property type="entry name" value="BETA-GALACTOSIDASE"/>
    <property type="match status" value="1"/>
</dbReference>